<dbReference type="SMART" id="SM00398">
    <property type="entry name" value="HMG"/>
    <property type="match status" value="1"/>
</dbReference>
<dbReference type="AlphaFoldDB" id="A0A9W4SYA9"/>
<dbReference type="InterPro" id="IPR036910">
    <property type="entry name" value="HMG_box_dom_sf"/>
</dbReference>
<evidence type="ECO:0000256" key="4">
    <source>
        <dbReference type="PROSITE-ProRule" id="PRU00267"/>
    </source>
</evidence>
<keyword evidence="1" id="KW-0805">Transcription regulation</keyword>
<protein>
    <submittedName>
        <fullName evidence="7">13197_t:CDS:1</fullName>
    </submittedName>
</protein>
<keyword evidence="8" id="KW-1185">Reference proteome</keyword>
<dbReference type="CDD" id="cd01389">
    <property type="entry name" value="HMG-box_ROX1-like"/>
    <property type="match status" value="1"/>
</dbReference>
<evidence type="ECO:0000313" key="8">
    <source>
        <dbReference type="Proteomes" id="UP001153678"/>
    </source>
</evidence>
<evidence type="ECO:0000256" key="1">
    <source>
        <dbReference type="ARBA" id="ARBA00023015"/>
    </source>
</evidence>
<name>A0A9W4SYA9_9GLOM</name>
<dbReference type="InterPro" id="IPR009071">
    <property type="entry name" value="HMG_box_dom"/>
</dbReference>
<reference evidence="7" key="1">
    <citation type="submission" date="2022-08" db="EMBL/GenBank/DDBJ databases">
        <authorList>
            <person name="Kallberg Y."/>
            <person name="Tangrot J."/>
            <person name="Rosling A."/>
        </authorList>
    </citation>
    <scope>NUCLEOTIDE SEQUENCE</scope>
    <source>
        <strain evidence="7">Wild A</strain>
    </source>
</reference>
<dbReference type="PROSITE" id="PS50118">
    <property type="entry name" value="HMG_BOX_2"/>
    <property type="match status" value="1"/>
</dbReference>
<feature type="DNA-binding region" description="HMG box" evidence="4">
    <location>
        <begin position="73"/>
        <end position="141"/>
    </location>
</feature>
<feature type="compositionally biased region" description="Polar residues" evidence="5">
    <location>
        <begin position="26"/>
        <end position="59"/>
    </location>
</feature>
<gene>
    <name evidence="7" type="ORF">FWILDA_LOCUS12271</name>
</gene>
<dbReference type="Pfam" id="PF00505">
    <property type="entry name" value="HMG_box"/>
    <property type="match status" value="1"/>
</dbReference>
<dbReference type="Gene3D" id="1.10.30.10">
    <property type="entry name" value="High mobility group box domain"/>
    <property type="match status" value="1"/>
</dbReference>
<feature type="domain" description="HMG box" evidence="6">
    <location>
        <begin position="73"/>
        <end position="141"/>
    </location>
</feature>
<dbReference type="SUPFAM" id="SSF47095">
    <property type="entry name" value="HMG-box"/>
    <property type="match status" value="1"/>
</dbReference>
<keyword evidence="2 4" id="KW-0238">DNA-binding</keyword>
<organism evidence="7 8">
    <name type="scientific">Funneliformis geosporum</name>
    <dbReference type="NCBI Taxonomy" id="1117311"/>
    <lineage>
        <taxon>Eukaryota</taxon>
        <taxon>Fungi</taxon>
        <taxon>Fungi incertae sedis</taxon>
        <taxon>Mucoromycota</taxon>
        <taxon>Glomeromycotina</taxon>
        <taxon>Glomeromycetes</taxon>
        <taxon>Glomerales</taxon>
        <taxon>Glomeraceae</taxon>
        <taxon>Funneliformis</taxon>
    </lineage>
</organism>
<dbReference type="Proteomes" id="UP001153678">
    <property type="component" value="Unassembled WGS sequence"/>
</dbReference>
<dbReference type="InterPro" id="IPR050140">
    <property type="entry name" value="SRY-related_HMG-box_TF-like"/>
</dbReference>
<dbReference type="OrthoDB" id="6247875at2759"/>
<evidence type="ECO:0000256" key="2">
    <source>
        <dbReference type="ARBA" id="ARBA00023125"/>
    </source>
</evidence>
<evidence type="ECO:0000256" key="5">
    <source>
        <dbReference type="SAM" id="MobiDB-lite"/>
    </source>
</evidence>
<dbReference type="GO" id="GO:0030154">
    <property type="term" value="P:cell differentiation"/>
    <property type="evidence" value="ECO:0007669"/>
    <property type="project" value="TreeGrafter"/>
</dbReference>
<feature type="compositionally biased region" description="Basic residues" evidence="5">
    <location>
        <begin position="60"/>
        <end position="74"/>
    </location>
</feature>
<evidence type="ECO:0000313" key="7">
    <source>
        <dbReference type="EMBL" id="CAI2185825.1"/>
    </source>
</evidence>
<evidence type="ECO:0000256" key="3">
    <source>
        <dbReference type="ARBA" id="ARBA00023163"/>
    </source>
</evidence>
<evidence type="ECO:0000259" key="6">
    <source>
        <dbReference type="PROSITE" id="PS50118"/>
    </source>
</evidence>
<keyword evidence="4" id="KW-0539">Nucleus</keyword>
<keyword evidence="3" id="KW-0804">Transcription</keyword>
<accession>A0A9W4SYA9</accession>
<feature type="region of interest" description="Disordered" evidence="5">
    <location>
        <begin position="22"/>
        <end position="77"/>
    </location>
</feature>
<comment type="caution">
    <text evidence="7">The sequence shown here is derived from an EMBL/GenBank/DDBJ whole genome shotgun (WGS) entry which is preliminary data.</text>
</comment>
<dbReference type="FunFam" id="1.10.30.10:FF:000041">
    <property type="entry name" value="HMG box family protein"/>
    <property type="match status" value="1"/>
</dbReference>
<sequence>MDEAMKKYCHLLFFDISGKSQEKGLKNNNDNVRPILNDSSQPSQKMTTTIAQTNLPNKSIKQRKPRAKKPKRTPRPPNAFILYRKAKQPDVIAQNNHLSNADVSKVISKMWWKEPENEKLEWEKMADKIKLKHMQTYPDYVYQPNKLKKQKSARGASFSVAHNSSKLSEEVINEIAEMMFNATNKTNSLPSPPPSADKPFESLHNHTPNYEYSKLPPTPVTEVYDNNPQYLLSPSNDDYISHGYYTPQQDFNPIFETSYDSHLELLGNNFDSFLDAKPVDKFSSFNDQDAHAASINSFDDVTLVDNYADSSMPEFFNNGAKTSPMMIDTAIYFDACSDKCCDSFTY</sequence>
<dbReference type="GO" id="GO:0005634">
    <property type="term" value="C:nucleus"/>
    <property type="evidence" value="ECO:0007669"/>
    <property type="project" value="UniProtKB-UniRule"/>
</dbReference>
<proteinExistence type="predicted"/>
<dbReference type="GO" id="GO:0000978">
    <property type="term" value="F:RNA polymerase II cis-regulatory region sequence-specific DNA binding"/>
    <property type="evidence" value="ECO:0007669"/>
    <property type="project" value="TreeGrafter"/>
</dbReference>
<dbReference type="EMBL" id="CAMKVN010003884">
    <property type="protein sequence ID" value="CAI2185825.1"/>
    <property type="molecule type" value="Genomic_DNA"/>
</dbReference>
<dbReference type="GO" id="GO:0001228">
    <property type="term" value="F:DNA-binding transcription activator activity, RNA polymerase II-specific"/>
    <property type="evidence" value="ECO:0007669"/>
    <property type="project" value="TreeGrafter"/>
</dbReference>
<dbReference type="PANTHER" id="PTHR10270:SF161">
    <property type="entry name" value="SEX-DETERMINING REGION Y PROTEIN"/>
    <property type="match status" value="1"/>
</dbReference>
<dbReference type="PANTHER" id="PTHR10270">
    <property type="entry name" value="SOX TRANSCRIPTION FACTOR"/>
    <property type="match status" value="1"/>
</dbReference>